<keyword evidence="4 9" id="KW-0472">Membrane</keyword>
<evidence type="ECO:0008006" key="15">
    <source>
        <dbReference type="Google" id="ProtNLM"/>
    </source>
</evidence>
<dbReference type="PANTHER" id="PTHR11905:SF237">
    <property type="entry name" value="MIND-MELD, ISOFORM J"/>
    <property type="match status" value="1"/>
</dbReference>
<dbReference type="InterPro" id="IPR018358">
    <property type="entry name" value="Disintegrin_CS"/>
</dbReference>
<dbReference type="Pfam" id="PF01421">
    <property type="entry name" value="Reprolysin"/>
    <property type="match status" value="1"/>
</dbReference>
<dbReference type="InterPro" id="IPR006586">
    <property type="entry name" value="ADAM_Cys-rich"/>
</dbReference>
<feature type="compositionally biased region" description="Polar residues" evidence="8">
    <location>
        <begin position="1233"/>
        <end position="1250"/>
    </location>
</feature>
<dbReference type="Pfam" id="PF08516">
    <property type="entry name" value="ADAM_CR"/>
    <property type="match status" value="1"/>
</dbReference>
<dbReference type="InterPro" id="IPR036436">
    <property type="entry name" value="Disintegrin_dom_sf"/>
</dbReference>
<dbReference type="SUPFAM" id="SSF55486">
    <property type="entry name" value="Metalloproteases ('zincins'), catalytic domain"/>
    <property type="match status" value="1"/>
</dbReference>
<accession>R7VG35</accession>
<evidence type="ECO:0000256" key="5">
    <source>
        <dbReference type="ARBA" id="ARBA00023157"/>
    </source>
</evidence>
<dbReference type="HOGENOM" id="CLU_262656_0_0_1"/>
<dbReference type="PANTHER" id="PTHR11905">
    <property type="entry name" value="ADAM A DISINTEGRIN AND METALLOPROTEASE DOMAIN"/>
    <property type="match status" value="1"/>
</dbReference>
<feature type="binding site" evidence="7">
    <location>
        <position position="465"/>
    </location>
    <ligand>
        <name>Zn(2+)</name>
        <dbReference type="ChEBI" id="CHEBI:29105"/>
        <note>catalytic</note>
    </ligand>
</feature>
<dbReference type="InterPro" id="IPR034027">
    <property type="entry name" value="Reprolysin_adamalysin"/>
</dbReference>
<dbReference type="STRING" id="283909.R7VG35"/>
<dbReference type="InterPro" id="IPR002870">
    <property type="entry name" value="Peptidase_M12B_N"/>
</dbReference>
<reference evidence="12 14" key="2">
    <citation type="journal article" date="2013" name="Nature">
        <title>Insights into bilaterian evolution from three spiralian genomes.</title>
        <authorList>
            <person name="Simakov O."/>
            <person name="Marletaz F."/>
            <person name="Cho S.J."/>
            <person name="Edsinger-Gonzales E."/>
            <person name="Havlak P."/>
            <person name="Hellsten U."/>
            <person name="Kuo D.H."/>
            <person name="Larsson T."/>
            <person name="Lv J."/>
            <person name="Arendt D."/>
            <person name="Savage R."/>
            <person name="Osoegawa K."/>
            <person name="de Jong P."/>
            <person name="Grimwood J."/>
            <person name="Chapman J.A."/>
            <person name="Shapiro H."/>
            <person name="Aerts A."/>
            <person name="Otillar R.P."/>
            <person name="Terry A.Y."/>
            <person name="Boore J.L."/>
            <person name="Grigoriev I.V."/>
            <person name="Lindberg D.R."/>
            <person name="Seaver E.C."/>
            <person name="Weisblat D.A."/>
            <person name="Putnam N.H."/>
            <person name="Rokhsar D.S."/>
        </authorList>
    </citation>
    <scope>NUCLEOTIDE SEQUENCE</scope>
    <source>
        <strain evidence="12 14">I ESC-2004</strain>
    </source>
</reference>
<evidence type="ECO:0000313" key="13">
    <source>
        <dbReference type="EnsemblMetazoa" id="CapteP221935"/>
    </source>
</evidence>
<evidence type="ECO:0000259" key="11">
    <source>
        <dbReference type="PROSITE" id="PS50215"/>
    </source>
</evidence>
<dbReference type="SMART" id="SM00050">
    <property type="entry name" value="DISIN"/>
    <property type="match status" value="1"/>
</dbReference>
<feature type="binding site" evidence="7">
    <location>
        <position position="475"/>
    </location>
    <ligand>
        <name>Zn(2+)</name>
        <dbReference type="ChEBI" id="CHEBI:29105"/>
        <note>catalytic</note>
    </ligand>
</feature>
<dbReference type="FunCoup" id="R7VG35">
    <property type="interactions" value="74"/>
</dbReference>
<dbReference type="Pfam" id="PF00200">
    <property type="entry name" value="Disintegrin"/>
    <property type="match status" value="1"/>
</dbReference>
<dbReference type="GO" id="GO:0004222">
    <property type="term" value="F:metalloendopeptidase activity"/>
    <property type="evidence" value="ECO:0007669"/>
    <property type="project" value="InterPro"/>
</dbReference>
<dbReference type="Gene3D" id="3.40.390.10">
    <property type="entry name" value="Collagenase (Catalytic Domain)"/>
    <property type="match status" value="1"/>
</dbReference>
<dbReference type="Gene3D" id="4.10.70.10">
    <property type="entry name" value="Disintegrin domain"/>
    <property type="match status" value="1"/>
</dbReference>
<dbReference type="InterPro" id="IPR000742">
    <property type="entry name" value="EGF"/>
</dbReference>
<dbReference type="Proteomes" id="UP000014760">
    <property type="component" value="Unassembled WGS sequence"/>
</dbReference>
<feature type="binding site" evidence="7">
    <location>
        <position position="469"/>
    </location>
    <ligand>
        <name>Zn(2+)</name>
        <dbReference type="ChEBI" id="CHEBI:29105"/>
        <note>catalytic</note>
    </ligand>
</feature>
<evidence type="ECO:0000256" key="7">
    <source>
        <dbReference type="PROSITE-ProRule" id="PRU00276"/>
    </source>
</evidence>
<keyword evidence="5 6" id="KW-1015">Disulfide bond</keyword>
<keyword evidence="7" id="KW-0862">Zinc</keyword>
<feature type="domain" description="Peptidase M12B" evidence="11">
    <location>
        <begin position="329"/>
        <end position="536"/>
    </location>
</feature>
<organism evidence="12">
    <name type="scientific">Capitella teleta</name>
    <name type="common">Polychaete worm</name>
    <dbReference type="NCBI Taxonomy" id="283909"/>
    <lineage>
        <taxon>Eukaryota</taxon>
        <taxon>Metazoa</taxon>
        <taxon>Spiralia</taxon>
        <taxon>Lophotrochozoa</taxon>
        <taxon>Annelida</taxon>
        <taxon>Polychaeta</taxon>
        <taxon>Sedentaria</taxon>
        <taxon>Scolecida</taxon>
        <taxon>Capitellidae</taxon>
        <taxon>Capitella</taxon>
    </lineage>
</organism>
<evidence type="ECO:0000256" key="3">
    <source>
        <dbReference type="ARBA" id="ARBA00022989"/>
    </source>
</evidence>
<evidence type="ECO:0000313" key="14">
    <source>
        <dbReference type="Proteomes" id="UP000014760"/>
    </source>
</evidence>
<keyword evidence="3 9" id="KW-1133">Transmembrane helix</keyword>
<evidence type="ECO:0000256" key="9">
    <source>
        <dbReference type="SAM" id="Phobius"/>
    </source>
</evidence>
<dbReference type="PROSITE" id="PS50214">
    <property type="entry name" value="DISINTEGRIN_2"/>
    <property type="match status" value="1"/>
</dbReference>
<comment type="subcellular location">
    <subcellularLocation>
        <location evidence="1">Membrane</location>
        <topology evidence="1">Single-pass type I membrane protein</topology>
    </subcellularLocation>
</comment>
<feature type="disulfide bond" evidence="6">
    <location>
        <begin position="602"/>
        <end position="622"/>
    </location>
</feature>
<dbReference type="PROSITE" id="PS50215">
    <property type="entry name" value="ADAM_MEPRO"/>
    <property type="match status" value="1"/>
</dbReference>
<dbReference type="EMBL" id="AMQN01003939">
    <property type="status" value="NOT_ANNOTATED_CDS"/>
    <property type="molecule type" value="Genomic_DNA"/>
</dbReference>
<dbReference type="InterPro" id="IPR024079">
    <property type="entry name" value="MetalloPept_cat_dom_sf"/>
</dbReference>
<evidence type="ECO:0000256" key="8">
    <source>
        <dbReference type="SAM" id="MobiDB-lite"/>
    </source>
</evidence>
<comment type="caution">
    <text evidence="7">Lacks conserved residue(s) required for the propagation of feature annotation.</text>
</comment>
<feature type="transmembrane region" description="Helical" evidence="9">
    <location>
        <begin position="866"/>
        <end position="889"/>
    </location>
</feature>
<dbReference type="OrthoDB" id="5951731at2759"/>
<dbReference type="EnsemblMetazoa" id="CapteT221935">
    <property type="protein sequence ID" value="CapteP221935"/>
    <property type="gene ID" value="CapteG221935"/>
</dbReference>
<dbReference type="InterPro" id="IPR001762">
    <property type="entry name" value="Disintegrin_dom"/>
</dbReference>
<keyword evidence="2 9" id="KW-0812">Transmembrane</keyword>
<evidence type="ECO:0000256" key="2">
    <source>
        <dbReference type="ARBA" id="ARBA00022692"/>
    </source>
</evidence>
<dbReference type="CDD" id="cd04269">
    <property type="entry name" value="ZnMc_adamalysin_II_like"/>
    <property type="match status" value="1"/>
</dbReference>
<evidence type="ECO:0000313" key="12">
    <source>
        <dbReference type="EMBL" id="ELU17803.1"/>
    </source>
</evidence>
<dbReference type="GO" id="GO:0006508">
    <property type="term" value="P:proteolysis"/>
    <property type="evidence" value="ECO:0007669"/>
    <property type="project" value="InterPro"/>
</dbReference>
<evidence type="ECO:0000256" key="1">
    <source>
        <dbReference type="ARBA" id="ARBA00004479"/>
    </source>
</evidence>
<proteinExistence type="predicted"/>
<evidence type="ECO:0000259" key="10">
    <source>
        <dbReference type="PROSITE" id="PS50214"/>
    </source>
</evidence>
<reference evidence="13" key="3">
    <citation type="submission" date="2015-06" db="UniProtKB">
        <authorList>
            <consortium name="EnsemblMetazoa"/>
        </authorList>
    </citation>
    <scope>IDENTIFICATION</scope>
</reference>
<feature type="domain" description="Disintegrin" evidence="10">
    <location>
        <begin position="542"/>
        <end position="630"/>
    </location>
</feature>
<evidence type="ECO:0000256" key="4">
    <source>
        <dbReference type="ARBA" id="ARBA00023136"/>
    </source>
</evidence>
<feature type="region of interest" description="Disordered" evidence="8">
    <location>
        <begin position="949"/>
        <end position="968"/>
    </location>
</feature>
<reference evidence="14" key="1">
    <citation type="submission" date="2012-12" db="EMBL/GenBank/DDBJ databases">
        <authorList>
            <person name="Hellsten U."/>
            <person name="Grimwood J."/>
            <person name="Chapman J.A."/>
            <person name="Shapiro H."/>
            <person name="Aerts A."/>
            <person name="Otillar R.P."/>
            <person name="Terry A.Y."/>
            <person name="Boore J.L."/>
            <person name="Simakov O."/>
            <person name="Marletaz F."/>
            <person name="Cho S.-J."/>
            <person name="Edsinger-Gonzales E."/>
            <person name="Havlak P."/>
            <person name="Kuo D.-H."/>
            <person name="Larsson T."/>
            <person name="Lv J."/>
            <person name="Arendt D."/>
            <person name="Savage R."/>
            <person name="Osoegawa K."/>
            <person name="de Jong P."/>
            <person name="Lindberg D.R."/>
            <person name="Seaver E.C."/>
            <person name="Weisblat D.A."/>
            <person name="Putnam N.H."/>
            <person name="Grigoriev I.V."/>
            <person name="Rokhsar D.S."/>
        </authorList>
    </citation>
    <scope>NUCLEOTIDE SEQUENCE</scope>
    <source>
        <strain evidence="14">I ESC-2004</strain>
    </source>
</reference>
<dbReference type="PROSITE" id="PS00427">
    <property type="entry name" value="DISINTEGRIN_1"/>
    <property type="match status" value="1"/>
</dbReference>
<dbReference type="Pfam" id="PF01562">
    <property type="entry name" value="Pep_M12B_propep"/>
    <property type="match status" value="1"/>
</dbReference>
<dbReference type="EMBL" id="AMQN01003938">
    <property type="status" value="NOT_ANNOTATED_CDS"/>
    <property type="molecule type" value="Genomic_DNA"/>
</dbReference>
<dbReference type="EMBL" id="KB292298">
    <property type="protein sequence ID" value="ELU17803.1"/>
    <property type="molecule type" value="Genomic_DNA"/>
</dbReference>
<dbReference type="SMART" id="SM00608">
    <property type="entry name" value="ACR"/>
    <property type="match status" value="1"/>
</dbReference>
<feature type="region of interest" description="Disordered" evidence="8">
    <location>
        <begin position="1099"/>
        <end position="1286"/>
    </location>
</feature>
<dbReference type="SUPFAM" id="SSF57552">
    <property type="entry name" value="Blood coagulation inhibitor (disintegrin)"/>
    <property type="match status" value="1"/>
</dbReference>
<protein>
    <recommendedName>
        <fullName evidence="15">Peptidase M12B domain-containing protein</fullName>
    </recommendedName>
</protein>
<feature type="compositionally biased region" description="Basic and acidic residues" evidence="8">
    <location>
        <begin position="1118"/>
        <end position="1128"/>
    </location>
</feature>
<dbReference type="OMA" id="VNNRMTP"/>
<evidence type="ECO:0000256" key="6">
    <source>
        <dbReference type="PROSITE-ProRule" id="PRU00068"/>
    </source>
</evidence>
<dbReference type="InterPro" id="IPR001590">
    <property type="entry name" value="Peptidase_M12B"/>
</dbReference>
<feature type="region of interest" description="Disordered" evidence="8">
    <location>
        <begin position="973"/>
        <end position="1073"/>
    </location>
</feature>
<dbReference type="GO" id="GO:0046872">
    <property type="term" value="F:metal ion binding"/>
    <property type="evidence" value="ECO:0007669"/>
    <property type="project" value="UniProtKB-KW"/>
</dbReference>
<keyword evidence="14" id="KW-1185">Reference proteome</keyword>
<gene>
    <name evidence="12" type="ORF">CAPTEDRAFT_221935</name>
</gene>
<feature type="compositionally biased region" description="Basic and acidic residues" evidence="8">
    <location>
        <begin position="955"/>
        <end position="968"/>
    </location>
</feature>
<dbReference type="GO" id="GO:0016020">
    <property type="term" value="C:membrane"/>
    <property type="evidence" value="ECO:0007669"/>
    <property type="project" value="UniProtKB-SubCell"/>
</dbReference>
<keyword evidence="7" id="KW-0479">Metal-binding</keyword>
<name>R7VG35_CAPTE</name>
<sequence length="1286" mass="141293">MQGTLHGLNPGANVLNRPANADANGTIADAEICNGALFFAESSERHNSKENLVDVSFVPLNDCTVRSAQSSSGTGGVPRMLRDVVLNDYVTPEDAEVDSGEETMEDEEGQDQLLTFVEDQVEEHGVVDLDYLANEHFLSSLAVPWEIVYPVQIRSRVEIPTLDTRDPKSKTKNEHYSATTFQFSFKEKRYKMRMELNKNLLSQGLKQKRNVDETTQIIEESDLENCFYQGYVRRSPDSLVAVSTCEGLSGIIRLQNESYIIRPLKPSTDGNKTHHPHVIFNARSAANLECSNEQGMWQAYRELHIGEFLRKMKIAKAKSEEWDLFSEPKFVEVALVADHTLYGMLNSSVVETVKYLAEVVNIADAYLKPSTIHLTLVLVEVWDLRDMMDVRQNVRETLTEFLEYRKTTMGVFGIDAALLVTGVTLNDNSLGMSIPDSICTERAVAVTRDPAPFLDPLQLASGLLHMLSHSLGLQHETPASVESDGVCECSDWFNCVMAVNPLGATSEHPRSFAGCSAREMNLALLGGLGSCLLKEPLEASYEQTCGNGIVERGEECDCRDEEECRYKDPCCDPSTCLLKSWATCRYGDCCYNCTVLSSDYMCRAPLTECDVPEYCSGNSGLCPENALFQDGQPCRDGESYCYRGLCHTYTDQCQNIWGAGSLSSDDHCFETFNPAGRFNGHCGLNFTTEEFIKCSADHVKCGLLHCAGGGDAPHQGNEKSFSKTTVVLEGIEYQCKNLNSQTNGLSLPQLGMVEDGTKCGESSLCVQSKCVALTDIIRSECPKGPNGVTCSGRGVCTSEVRCFCHLDFTGDDCSVIKNITTIRSTTPLPPTTPYAVLNATVLPPQQGKTTEVESVPIKEGLVSVQWLVIVLACGAGGALFICFCCFLCYRRKTPGRRKKKHKKFGSALSFSSSGSKKTEEINQELAANRLISFGNMPSYRADKIRKLVRHSMHHSGSESEHSHRDRDSVEIKLTQTLPITRPPPERGILKKYPRSSDDLAETEPLQRKRMPSSPRMGTRSRGAYQVATPEVPSTDDPIEFIDDKGDGASEDNMSSDDNETHAKEMVSSEDSIEGAKSKILKLKNINDLLKQIDDQFNSVLKQTEAPSPAHSGCSSEPEADRQFARDSFYKQSDNEDGPPCEDPPPVPSGQSTPKRGLTPHGSPTPCVAAVPYRGIKSNPGSPAAMCRSADEAYQRPSPPSSASPKSLFGRNSPRLSKLTHPLFDGYPFKKRASPSNDGLSTSDGYHSDPSSLHPMRKPTELRFTPDPNGAYTKAPGSPGSPEDLEV</sequence>
<dbReference type="PROSITE" id="PS00022">
    <property type="entry name" value="EGF_1"/>
    <property type="match status" value="1"/>
</dbReference>